<feature type="chain" id="PRO_5021857597" description="Alpha/beta hydrolase" evidence="2">
    <location>
        <begin position="22"/>
        <end position="312"/>
    </location>
</feature>
<feature type="compositionally biased region" description="Gly residues" evidence="1">
    <location>
        <begin position="285"/>
        <end position="294"/>
    </location>
</feature>
<protein>
    <recommendedName>
        <fullName evidence="5">Alpha/beta hydrolase</fullName>
    </recommendedName>
</protein>
<keyword evidence="2" id="KW-0732">Signal</keyword>
<evidence type="ECO:0008006" key="5">
    <source>
        <dbReference type="Google" id="ProtNLM"/>
    </source>
</evidence>
<dbReference type="InterPro" id="IPR029058">
    <property type="entry name" value="AB_hydrolase_fold"/>
</dbReference>
<feature type="signal peptide" evidence="2">
    <location>
        <begin position="1"/>
        <end position="21"/>
    </location>
</feature>
<sequence>MRHLLQALQALRALRALQAVAAGGAAFVFAQAAGADALSDSLHVVHLERGADLSVIASKQAGATPTVAVLLFAGYPGILNIRTENGALAYDLKGNFLIRARRHLADADIFTVMVDCPSDERGDCGDAYRASARHAADVAAVAALARREPGARQVYVAGTSYGTVSTAYLARSLKGVLDGAIHTATFTDPQTGRNAHGAALASFDWSRGQVPQLFVHHRDDPCALTRYASIVQRKGTIPLVTVTGSVNPHGDACQAYTEHGFVGREQAVMRAIAAWVMRREVSDVGGGQVSGGKASGAQAGDAAARDGQAIGD</sequence>
<evidence type="ECO:0000256" key="2">
    <source>
        <dbReference type="SAM" id="SignalP"/>
    </source>
</evidence>
<gene>
    <name evidence="3" type="ORF">IP92_04851</name>
</gene>
<accession>A0A562PH82</accession>
<dbReference type="SUPFAM" id="SSF53474">
    <property type="entry name" value="alpha/beta-Hydrolases"/>
    <property type="match status" value="1"/>
</dbReference>
<dbReference type="EMBL" id="VLKW01000011">
    <property type="protein sequence ID" value="TWI43797.1"/>
    <property type="molecule type" value="Genomic_DNA"/>
</dbReference>
<dbReference type="Proteomes" id="UP000315112">
    <property type="component" value="Unassembled WGS sequence"/>
</dbReference>
<proteinExistence type="predicted"/>
<evidence type="ECO:0000256" key="1">
    <source>
        <dbReference type="SAM" id="MobiDB-lite"/>
    </source>
</evidence>
<dbReference type="Gene3D" id="3.40.50.1820">
    <property type="entry name" value="alpha/beta hydrolase"/>
    <property type="match status" value="1"/>
</dbReference>
<dbReference type="RefSeq" id="WP_199271863.1">
    <property type="nucleotide sequence ID" value="NZ_CP046904.1"/>
</dbReference>
<name>A0A562PH82_9BURK</name>
<dbReference type="AlphaFoldDB" id="A0A562PH82"/>
<feature type="region of interest" description="Disordered" evidence="1">
    <location>
        <begin position="285"/>
        <end position="312"/>
    </location>
</feature>
<feature type="compositionally biased region" description="Low complexity" evidence="1">
    <location>
        <begin position="295"/>
        <end position="312"/>
    </location>
</feature>
<evidence type="ECO:0000313" key="3">
    <source>
        <dbReference type="EMBL" id="TWI43797.1"/>
    </source>
</evidence>
<comment type="caution">
    <text evidence="3">The sequence shown here is derived from an EMBL/GenBank/DDBJ whole genome shotgun (WGS) entry which is preliminary data.</text>
</comment>
<reference evidence="3 4" key="1">
    <citation type="journal article" date="2015" name="Stand. Genomic Sci.">
        <title>Genomic Encyclopedia of Bacterial and Archaeal Type Strains, Phase III: the genomes of soil and plant-associated and newly described type strains.</title>
        <authorList>
            <person name="Whitman W.B."/>
            <person name="Woyke T."/>
            <person name="Klenk H.P."/>
            <person name="Zhou Y."/>
            <person name="Lilburn T.G."/>
            <person name="Beck B.J."/>
            <person name="De Vos P."/>
            <person name="Vandamme P."/>
            <person name="Eisen J.A."/>
            <person name="Garrity G."/>
            <person name="Hugenholtz P."/>
            <person name="Kyrpides N.C."/>
        </authorList>
    </citation>
    <scope>NUCLEOTIDE SEQUENCE [LARGE SCALE GENOMIC DNA]</scope>
    <source>
        <strain evidence="3 4">CGMCC 1.10685</strain>
    </source>
</reference>
<organism evidence="3 4">
    <name type="scientific">Pseudoduganella flava</name>
    <dbReference type="NCBI Taxonomy" id="871742"/>
    <lineage>
        <taxon>Bacteria</taxon>
        <taxon>Pseudomonadati</taxon>
        <taxon>Pseudomonadota</taxon>
        <taxon>Betaproteobacteria</taxon>
        <taxon>Burkholderiales</taxon>
        <taxon>Oxalobacteraceae</taxon>
        <taxon>Telluria group</taxon>
        <taxon>Pseudoduganella</taxon>
    </lineage>
</organism>
<evidence type="ECO:0000313" key="4">
    <source>
        <dbReference type="Proteomes" id="UP000315112"/>
    </source>
</evidence>